<dbReference type="PROSITE" id="PS51257">
    <property type="entry name" value="PROKAR_LIPOPROTEIN"/>
    <property type="match status" value="1"/>
</dbReference>
<organism evidence="3 4">
    <name type="scientific">Marinigracilibium pacificum</name>
    <dbReference type="NCBI Taxonomy" id="2729599"/>
    <lineage>
        <taxon>Bacteria</taxon>
        <taxon>Pseudomonadati</taxon>
        <taxon>Bacteroidota</taxon>
        <taxon>Cytophagia</taxon>
        <taxon>Cytophagales</taxon>
        <taxon>Flammeovirgaceae</taxon>
        <taxon>Marinigracilibium</taxon>
    </lineage>
</organism>
<gene>
    <name evidence="3" type="ORF">HH304_12480</name>
</gene>
<keyword evidence="1" id="KW-0732">Signal</keyword>
<feature type="chain" id="PRO_5032935752" evidence="1">
    <location>
        <begin position="24"/>
        <end position="360"/>
    </location>
</feature>
<name>A0A848J4E2_9BACT</name>
<dbReference type="SUPFAM" id="SSF56601">
    <property type="entry name" value="beta-lactamase/transpeptidase-like"/>
    <property type="match status" value="1"/>
</dbReference>
<proteinExistence type="predicted"/>
<evidence type="ECO:0000313" key="3">
    <source>
        <dbReference type="EMBL" id="NMM49219.1"/>
    </source>
</evidence>
<evidence type="ECO:0000313" key="4">
    <source>
        <dbReference type="Proteomes" id="UP000559010"/>
    </source>
</evidence>
<dbReference type="PANTHER" id="PTHR43283">
    <property type="entry name" value="BETA-LACTAMASE-RELATED"/>
    <property type="match status" value="1"/>
</dbReference>
<feature type="signal peptide" evidence="1">
    <location>
        <begin position="1"/>
        <end position="23"/>
    </location>
</feature>
<dbReference type="Proteomes" id="UP000559010">
    <property type="component" value="Unassembled WGS sequence"/>
</dbReference>
<feature type="domain" description="Beta-lactamase-related" evidence="2">
    <location>
        <begin position="38"/>
        <end position="335"/>
    </location>
</feature>
<dbReference type="Gene3D" id="3.40.710.10">
    <property type="entry name" value="DD-peptidase/beta-lactamase superfamily"/>
    <property type="match status" value="1"/>
</dbReference>
<sequence>MKKVVLAIFLTINLILFSGCTHNDENTNTRFGELNSLLDSLTRNNIIPGISLSVFTRDSTLFLYNGGFANISDSIKVDENTLFEAASLSKQVFAHLYLSSFQNLIPIDSPLSNYQELKLTNYPEYASQITPLMLLSHQSGLPNWRGMPDTEVTDIKNLFNENDSLNFKFTPGTKFGYSGEGYIWLQEAMESIAGKNLETIARDSLFSRMGLNKTSFIYKPENFTANPYNKEDKPGNKQIINTGIAPASLHSNAKEFTLLIQNYLKHESSIFEPLVRVDTLNNYTIGWAPGIGTISNTNDKWLFQWGDNGDFKAYLLYNLTQDLGVVYFVNSTKGLSVRNQIVKKIFKKPPPMFPNDYSQL</sequence>
<keyword evidence="4" id="KW-1185">Reference proteome</keyword>
<dbReference type="Pfam" id="PF00144">
    <property type="entry name" value="Beta-lactamase"/>
    <property type="match status" value="1"/>
</dbReference>
<dbReference type="InterPro" id="IPR050789">
    <property type="entry name" value="Diverse_Enzym_Activities"/>
</dbReference>
<protein>
    <submittedName>
        <fullName evidence="3">Beta-lactamase family protein</fullName>
    </submittedName>
</protein>
<dbReference type="InterPro" id="IPR012338">
    <property type="entry name" value="Beta-lactam/transpept-like"/>
</dbReference>
<dbReference type="RefSeq" id="WP_169682078.1">
    <property type="nucleotide sequence ID" value="NZ_JABBNU010000007.1"/>
</dbReference>
<evidence type="ECO:0000259" key="2">
    <source>
        <dbReference type="Pfam" id="PF00144"/>
    </source>
</evidence>
<accession>A0A848J4E2</accession>
<evidence type="ECO:0000256" key="1">
    <source>
        <dbReference type="SAM" id="SignalP"/>
    </source>
</evidence>
<dbReference type="AlphaFoldDB" id="A0A848J4E2"/>
<reference evidence="3 4" key="1">
    <citation type="submission" date="2020-04" db="EMBL/GenBank/DDBJ databases">
        <title>Flammeovirgaceae bacterium KN852 isolated from deep sea.</title>
        <authorList>
            <person name="Zhang D.-C."/>
        </authorList>
    </citation>
    <scope>NUCLEOTIDE SEQUENCE [LARGE SCALE GENOMIC DNA]</scope>
    <source>
        <strain evidence="3 4">KN852</strain>
    </source>
</reference>
<dbReference type="PANTHER" id="PTHR43283:SF18">
    <property type="match status" value="1"/>
</dbReference>
<dbReference type="InterPro" id="IPR001466">
    <property type="entry name" value="Beta-lactam-related"/>
</dbReference>
<comment type="caution">
    <text evidence="3">The sequence shown here is derived from an EMBL/GenBank/DDBJ whole genome shotgun (WGS) entry which is preliminary data.</text>
</comment>
<dbReference type="EMBL" id="JABBNU010000007">
    <property type="protein sequence ID" value="NMM49219.1"/>
    <property type="molecule type" value="Genomic_DNA"/>
</dbReference>